<proteinExistence type="predicted"/>
<organism evidence="1 2">
    <name type="scientific">Spirosoma endophyticum</name>
    <dbReference type="NCBI Taxonomy" id="662367"/>
    <lineage>
        <taxon>Bacteria</taxon>
        <taxon>Pseudomonadati</taxon>
        <taxon>Bacteroidota</taxon>
        <taxon>Cytophagia</taxon>
        <taxon>Cytophagales</taxon>
        <taxon>Cytophagaceae</taxon>
        <taxon>Spirosoma</taxon>
    </lineage>
</organism>
<evidence type="ECO:0000313" key="1">
    <source>
        <dbReference type="EMBL" id="SFE30336.1"/>
    </source>
</evidence>
<name>A0A1I1ZF14_9BACT</name>
<sequence>MTFISCLTFMNGNTMSLKTDHPLNQLSGHQPNQPTLLIGSPGSAKNALLTQFMFTEFSTNAHLYYVGSMPSEQLNYFIDDQRNLIDFDYPDQSFRLNPIDWKRVTDLTDAVRIAGLIHLNLRLGPYDPVNEKGFVRYPAIVHYIAAIIWYLRTVTEKNAKHPLGVDVCTIPHLIEFAKQGYRRTLPILASVPQIAQFIQPILNDFSSHDEIKPLTRSISIVEICFDTWSNPGLYWISAPGNPMVQGNDFTRSEEPLLPEILLVRGKTSEFKNKATLALYTDFICHTLLHTRSVNSHRAVVLDSYQHIKYPDLDQVVVTSRSQRIHLYVAFDYLGPELTANKSRIEFNTACFGTVLICPLLLPVEAEFIASVPTLRGTLTPATLQNLNYGEFAGWLGTGWNEGHPIRGYEPLFVGYAPLLEESPVTDAMLEHVIAIQSQIQSLFTVGN</sequence>
<protein>
    <submittedName>
        <fullName evidence="1">Uncharacterized protein</fullName>
    </submittedName>
</protein>
<keyword evidence="2" id="KW-1185">Reference proteome</keyword>
<dbReference type="STRING" id="662367.SAMN05216167_112102"/>
<reference evidence="1 2" key="1">
    <citation type="submission" date="2016-10" db="EMBL/GenBank/DDBJ databases">
        <authorList>
            <person name="de Groot N.N."/>
        </authorList>
    </citation>
    <scope>NUCLEOTIDE SEQUENCE [LARGE SCALE GENOMIC DNA]</scope>
    <source>
        <strain evidence="1 2">DSM 26130</strain>
    </source>
</reference>
<dbReference type="Proteomes" id="UP000198598">
    <property type="component" value="Unassembled WGS sequence"/>
</dbReference>
<gene>
    <name evidence="1" type="ORF">SAMN05216167_112102</name>
</gene>
<accession>A0A1I1ZF14</accession>
<evidence type="ECO:0000313" key="2">
    <source>
        <dbReference type="Proteomes" id="UP000198598"/>
    </source>
</evidence>
<dbReference type="EMBL" id="FOLQ01000012">
    <property type="protein sequence ID" value="SFE30336.1"/>
    <property type="molecule type" value="Genomic_DNA"/>
</dbReference>
<dbReference type="AlphaFoldDB" id="A0A1I1ZF14"/>